<protein>
    <submittedName>
        <fullName evidence="1">Uncharacterized protein</fullName>
    </submittedName>
</protein>
<evidence type="ECO:0000313" key="2">
    <source>
        <dbReference type="Proteomes" id="UP000823399"/>
    </source>
</evidence>
<dbReference type="AlphaFoldDB" id="A0A9P7ERZ8"/>
<dbReference type="EMBL" id="JABBWM010000130">
    <property type="protein sequence ID" value="KAG2087614.1"/>
    <property type="molecule type" value="Genomic_DNA"/>
</dbReference>
<dbReference type="GeneID" id="64702336"/>
<evidence type="ECO:0000313" key="1">
    <source>
        <dbReference type="EMBL" id="KAG2087614.1"/>
    </source>
</evidence>
<dbReference type="PANTHER" id="PTHR31859">
    <property type="entry name" value="TETRATRICOPEPTIDE REPEAT PROTEIN 39 FAMILY MEMBER"/>
    <property type="match status" value="1"/>
</dbReference>
<dbReference type="GO" id="GO:0005741">
    <property type="term" value="C:mitochondrial outer membrane"/>
    <property type="evidence" value="ECO:0007669"/>
    <property type="project" value="TreeGrafter"/>
</dbReference>
<dbReference type="RefSeq" id="XP_041285269.1">
    <property type="nucleotide sequence ID" value="XM_041440077.1"/>
</dbReference>
<dbReference type="PANTHER" id="PTHR31859:SF1">
    <property type="entry name" value="TETRATRICOPEPTIDE REPEAT PROTEIN 39C"/>
    <property type="match status" value="1"/>
</dbReference>
<organism evidence="1 2">
    <name type="scientific">Suillus discolor</name>
    <dbReference type="NCBI Taxonomy" id="1912936"/>
    <lineage>
        <taxon>Eukaryota</taxon>
        <taxon>Fungi</taxon>
        <taxon>Dikarya</taxon>
        <taxon>Basidiomycota</taxon>
        <taxon>Agaricomycotina</taxon>
        <taxon>Agaricomycetes</taxon>
        <taxon>Agaricomycetidae</taxon>
        <taxon>Boletales</taxon>
        <taxon>Suillineae</taxon>
        <taxon>Suillaceae</taxon>
        <taxon>Suillus</taxon>
    </lineage>
</organism>
<dbReference type="Pfam" id="PF10300">
    <property type="entry name" value="Iml2-TPR_39"/>
    <property type="match status" value="1"/>
</dbReference>
<dbReference type="InterPro" id="IPR019412">
    <property type="entry name" value="IML2/TPR_39"/>
</dbReference>
<dbReference type="GO" id="GO:0005634">
    <property type="term" value="C:nucleus"/>
    <property type="evidence" value="ECO:0007669"/>
    <property type="project" value="TreeGrafter"/>
</dbReference>
<name>A0A9P7ERZ8_9AGAM</name>
<proteinExistence type="predicted"/>
<dbReference type="GO" id="GO:0005829">
    <property type="term" value="C:cytosol"/>
    <property type="evidence" value="ECO:0007669"/>
    <property type="project" value="TreeGrafter"/>
</dbReference>
<accession>A0A9P7ERZ8</accession>
<dbReference type="Proteomes" id="UP000823399">
    <property type="component" value="Unassembled WGS sequence"/>
</dbReference>
<gene>
    <name evidence="1" type="ORF">F5147DRAFT_748515</name>
</gene>
<reference evidence="1" key="1">
    <citation type="journal article" date="2020" name="New Phytol.">
        <title>Comparative genomics reveals dynamic genome evolution in host specialist ectomycorrhizal fungi.</title>
        <authorList>
            <person name="Lofgren L.A."/>
            <person name="Nguyen N.H."/>
            <person name="Vilgalys R."/>
            <person name="Ruytinx J."/>
            <person name="Liao H.L."/>
            <person name="Branco S."/>
            <person name="Kuo A."/>
            <person name="LaButti K."/>
            <person name="Lipzen A."/>
            <person name="Andreopoulos W."/>
            <person name="Pangilinan J."/>
            <person name="Riley R."/>
            <person name="Hundley H."/>
            <person name="Na H."/>
            <person name="Barry K."/>
            <person name="Grigoriev I.V."/>
            <person name="Stajich J.E."/>
            <person name="Kennedy P.G."/>
        </authorList>
    </citation>
    <scope>NUCLEOTIDE SEQUENCE</scope>
    <source>
        <strain evidence="1">FC423</strain>
    </source>
</reference>
<comment type="caution">
    <text evidence="1">The sequence shown here is derived from an EMBL/GenBank/DDBJ whole genome shotgun (WGS) entry which is preliminary data.</text>
</comment>
<keyword evidence="2" id="KW-1185">Reference proteome</keyword>
<sequence>MPSTFFWSKATYTCGEAACLATLGKHAEVKKRMERVQGLRQKIAGKSIPIEKFVARKARKYLAQSDTLLLPALELAYVFHAIAHAPREVIVREMIPAVGDALREPGLALSSEAFERAFRAVFEHGPDIELDHYIVYYAHFEYGRLLARSGDKDGARTHFNLVLSGKLLEVNAAGRKNALHVRTNAALEALDQNRLL</sequence>
<dbReference type="OrthoDB" id="43460at2759"/>